<dbReference type="Gene3D" id="3.40.109.10">
    <property type="entry name" value="NADH Oxidase"/>
    <property type="match status" value="1"/>
</dbReference>
<dbReference type="GO" id="GO:0046857">
    <property type="term" value="F:oxidoreductase activity, acting on other nitrogenous compounds as donors, with NAD or NADP as acceptor"/>
    <property type="evidence" value="ECO:0007669"/>
    <property type="project" value="TreeGrafter"/>
</dbReference>
<evidence type="ECO:0000256" key="4">
    <source>
        <dbReference type="ARBA" id="ARBA00022643"/>
    </source>
</evidence>
<dbReference type="GO" id="GO:0046256">
    <property type="term" value="P:2,4,6-trinitrotoluene catabolic process"/>
    <property type="evidence" value="ECO:0007669"/>
    <property type="project" value="TreeGrafter"/>
</dbReference>
<protein>
    <submittedName>
        <fullName evidence="9">NAD(P)H-dependent oxidoreductase</fullName>
    </submittedName>
</protein>
<gene>
    <name evidence="9" type="ORF">BZZ03_04020</name>
</gene>
<comment type="caution">
    <text evidence="9">The sequence shown here is derived from an EMBL/GenBank/DDBJ whole genome shotgun (WGS) entry which is preliminary data.</text>
</comment>
<dbReference type="PANTHER" id="PTHR23026:SF125">
    <property type="entry name" value="OXYGEN-INSENSITIVE NAD(P)H NITROREDUCTASE"/>
    <property type="match status" value="1"/>
</dbReference>
<comment type="similarity">
    <text evidence="2">Belongs to the nitroreductase family.</text>
</comment>
<dbReference type="Pfam" id="PF00881">
    <property type="entry name" value="Nitroreductase"/>
    <property type="match status" value="1"/>
</dbReference>
<evidence type="ECO:0000256" key="3">
    <source>
        <dbReference type="ARBA" id="ARBA00022630"/>
    </source>
</evidence>
<organism evidence="9 10">
    <name type="scientific">Lactococcus petauri</name>
    <dbReference type="NCBI Taxonomy" id="1940789"/>
    <lineage>
        <taxon>Bacteria</taxon>
        <taxon>Bacillati</taxon>
        <taxon>Bacillota</taxon>
        <taxon>Bacilli</taxon>
        <taxon>Lactobacillales</taxon>
        <taxon>Streptococcaceae</taxon>
        <taxon>Lactococcus</taxon>
    </lineage>
</organism>
<dbReference type="InterPro" id="IPR050627">
    <property type="entry name" value="Nitroreductase/BluB"/>
</dbReference>
<evidence type="ECO:0000256" key="6">
    <source>
        <dbReference type="ARBA" id="ARBA00023002"/>
    </source>
</evidence>
<dbReference type="RefSeq" id="WP_086582588.1">
    <property type="nucleotide sequence ID" value="NZ_MUIZ01000002.1"/>
</dbReference>
<comment type="cofactor">
    <cofactor evidence="1">
        <name>FMN</name>
        <dbReference type="ChEBI" id="CHEBI:58210"/>
    </cofactor>
</comment>
<evidence type="ECO:0000256" key="7">
    <source>
        <dbReference type="ARBA" id="ARBA00023027"/>
    </source>
</evidence>
<dbReference type="InterPro" id="IPR000415">
    <property type="entry name" value="Nitroreductase-like"/>
</dbReference>
<dbReference type="CDD" id="cd02149">
    <property type="entry name" value="NfsB-like"/>
    <property type="match status" value="1"/>
</dbReference>
<reference evidence="9 10" key="1">
    <citation type="submission" date="2017-02" db="EMBL/GenBank/DDBJ databases">
        <authorList>
            <person name="Peterson S.W."/>
        </authorList>
    </citation>
    <scope>NUCLEOTIDE SEQUENCE [LARGE SCALE GENOMIC DNA]</scope>
    <source>
        <strain evidence="9">159469</strain>
    </source>
</reference>
<evidence type="ECO:0000259" key="8">
    <source>
        <dbReference type="Pfam" id="PF00881"/>
    </source>
</evidence>
<dbReference type="InterPro" id="IPR029479">
    <property type="entry name" value="Nitroreductase"/>
</dbReference>
<dbReference type="InterPro" id="IPR033878">
    <property type="entry name" value="NfsB-like"/>
</dbReference>
<evidence type="ECO:0000313" key="10">
    <source>
        <dbReference type="Proteomes" id="UP000194606"/>
    </source>
</evidence>
<dbReference type="GO" id="GO:0005829">
    <property type="term" value="C:cytosol"/>
    <property type="evidence" value="ECO:0007669"/>
    <property type="project" value="TreeGrafter"/>
</dbReference>
<evidence type="ECO:0000256" key="1">
    <source>
        <dbReference type="ARBA" id="ARBA00001917"/>
    </source>
</evidence>
<dbReference type="AlphaFoldDB" id="A0A252CEJ3"/>
<evidence type="ECO:0000313" key="9">
    <source>
        <dbReference type="EMBL" id="OUK04943.1"/>
    </source>
</evidence>
<keyword evidence="6" id="KW-0560">Oxidoreductase</keyword>
<keyword evidence="5" id="KW-0521">NADP</keyword>
<name>A0A252CEJ3_9LACT</name>
<feature type="domain" description="Nitroreductase" evidence="8">
    <location>
        <begin position="16"/>
        <end position="180"/>
    </location>
</feature>
<dbReference type="SUPFAM" id="SSF55469">
    <property type="entry name" value="FMN-dependent nitroreductase-like"/>
    <property type="match status" value="1"/>
</dbReference>
<accession>A0A252CEJ3</accession>
<dbReference type="EMBL" id="MUIZ01000002">
    <property type="protein sequence ID" value="OUK04943.1"/>
    <property type="molecule type" value="Genomic_DNA"/>
</dbReference>
<sequence>MNQEQLRNMISKAHTNRFATKKFDRSKKIAVQDWETILEAARLSPSSFGYEPWKFLVIENKEIREDLKSRAWGAVNSLDGADKFIIALAKKGVSYDSSHVKHIVEDVLELPYSENSPQSQFFKKFQAEDFKLSDDKAKYDWAVKQTYIPLANMMTTASFLGIDSCPIEGFNIDAVENYLSEKGLIDLEEFGVAYMAGFGYRATEIPNKKRQSLSEILETVE</sequence>
<dbReference type="Proteomes" id="UP000194606">
    <property type="component" value="Unassembled WGS sequence"/>
</dbReference>
<keyword evidence="7" id="KW-0520">NAD</keyword>
<evidence type="ECO:0000256" key="2">
    <source>
        <dbReference type="ARBA" id="ARBA00007118"/>
    </source>
</evidence>
<keyword evidence="4" id="KW-0288">FMN</keyword>
<proteinExistence type="inferred from homology"/>
<keyword evidence="3" id="KW-0285">Flavoprotein</keyword>
<dbReference type="PANTHER" id="PTHR23026">
    <property type="entry name" value="NADPH NITROREDUCTASE"/>
    <property type="match status" value="1"/>
</dbReference>
<evidence type="ECO:0000256" key="5">
    <source>
        <dbReference type="ARBA" id="ARBA00022857"/>
    </source>
</evidence>